<dbReference type="FunFam" id="3.40.50.150:FF:000195">
    <property type="entry name" value="Methyltransferase domain containing protein"/>
    <property type="match status" value="1"/>
</dbReference>
<dbReference type="GO" id="GO:0106335">
    <property type="term" value="F:tRNA (5-carboxymethyluridine(34)-5-O)-methyltransferase activity"/>
    <property type="evidence" value="ECO:0007669"/>
    <property type="project" value="TreeGrafter"/>
</dbReference>
<proteinExistence type="predicted"/>
<dbReference type="PANTHER" id="PTHR13069">
    <property type="entry name" value="ALKYLATED DNA REPAIR PROTEIN ALKB HOMOLOG 8"/>
    <property type="match status" value="1"/>
</dbReference>
<dbReference type="Pfam" id="PF08241">
    <property type="entry name" value="Methyltransf_11"/>
    <property type="match status" value="1"/>
</dbReference>
<evidence type="ECO:0000256" key="1">
    <source>
        <dbReference type="ARBA" id="ARBA00022603"/>
    </source>
</evidence>
<reference evidence="4" key="1">
    <citation type="submission" date="2021-01" db="EMBL/GenBank/DDBJ databases">
        <authorList>
            <person name="Zahm M."/>
            <person name="Roques C."/>
            <person name="Cabau C."/>
            <person name="Klopp C."/>
            <person name="Donnadieu C."/>
            <person name="Jouanno E."/>
            <person name="Lampietro C."/>
            <person name="Louis A."/>
            <person name="Herpin A."/>
            <person name="Echchiki A."/>
            <person name="Berthelot C."/>
            <person name="Parey E."/>
            <person name="Roest-Crollius H."/>
            <person name="Braasch I."/>
            <person name="Postlethwait J."/>
            <person name="Bobe J."/>
            <person name="Montfort J."/>
            <person name="Bouchez O."/>
            <person name="Begum T."/>
            <person name="Mejri S."/>
            <person name="Adams A."/>
            <person name="Chen W.-J."/>
            <person name="Guiguen Y."/>
        </authorList>
    </citation>
    <scope>NUCLEOTIDE SEQUENCE</scope>
    <source>
        <strain evidence="4">YG-15Mar2019-1</strain>
        <tissue evidence="4">Brain</tissue>
    </source>
</reference>
<evidence type="ECO:0000259" key="3">
    <source>
        <dbReference type="Pfam" id="PF08241"/>
    </source>
</evidence>
<dbReference type="GO" id="GO:0005634">
    <property type="term" value="C:nucleus"/>
    <property type="evidence" value="ECO:0007669"/>
    <property type="project" value="TreeGrafter"/>
</dbReference>
<dbReference type="AlphaFoldDB" id="A0A9D3PK28"/>
<sequence>METEAVLLEKQHVHNVYEKTAPYLSDLQDKAWPRVRQFLLQQEPGALVADIGCGTGKYLDVNPEVYTVGCDLCGPLVDKARKQGNEVLVCDNLQLPFRDQVFSAVISIGVLHHFSTPERRICAIKEMARTMTLGGVIMIYVWAQEQKHRRFHKQDVLVPWNKALCSKSSSESGEVGPQQANLAEECRRMEALGREANTRRTHSVGNYMPVGRCCVRFPSPREKASRACLGKSLRSWFFSKSLDESSMKRYIERIRPMVSPPKWIESAVLVQPARHCSIDLDLGGPLLNEPGSEEDDVFVEAPSNEEEQWLKVAGALNEINANAQGRVRAEYNITEGQQYPPAVKCTNDLNCIKKRATPLDSTDSILETIEVDGQEDGLLDSRDLMRYYHVFREGELSRLIEENVPELSVQSSCFDHGNWCIIAKKNV</sequence>
<dbReference type="InterPro" id="IPR051422">
    <property type="entry name" value="AlkB_tRNA_MeTrf/Diox"/>
</dbReference>
<dbReference type="InterPro" id="IPR013216">
    <property type="entry name" value="Methyltransf_11"/>
</dbReference>
<dbReference type="OrthoDB" id="271595at2759"/>
<dbReference type="GO" id="GO:0005737">
    <property type="term" value="C:cytoplasm"/>
    <property type="evidence" value="ECO:0007669"/>
    <property type="project" value="TreeGrafter"/>
</dbReference>
<keyword evidence="2" id="KW-0808">Transferase</keyword>
<organism evidence="4 5">
    <name type="scientific">Megalops atlanticus</name>
    <name type="common">Tarpon</name>
    <name type="synonym">Clupea gigantea</name>
    <dbReference type="NCBI Taxonomy" id="7932"/>
    <lineage>
        <taxon>Eukaryota</taxon>
        <taxon>Metazoa</taxon>
        <taxon>Chordata</taxon>
        <taxon>Craniata</taxon>
        <taxon>Vertebrata</taxon>
        <taxon>Euteleostomi</taxon>
        <taxon>Actinopterygii</taxon>
        <taxon>Neopterygii</taxon>
        <taxon>Teleostei</taxon>
        <taxon>Elopiformes</taxon>
        <taxon>Megalopidae</taxon>
        <taxon>Megalops</taxon>
    </lineage>
</organism>
<dbReference type="EMBL" id="JAFDVH010000017">
    <property type="protein sequence ID" value="KAG7461848.1"/>
    <property type="molecule type" value="Genomic_DNA"/>
</dbReference>
<protein>
    <recommendedName>
        <fullName evidence="3">Methyltransferase type 11 domain-containing protein</fullName>
    </recommendedName>
</protein>
<dbReference type="GO" id="GO:0002098">
    <property type="term" value="P:tRNA wobble uridine modification"/>
    <property type="evidence" value="ECO:0007669"/>
    <property type="project" value="TreeGrafter"/>
</dbReference>
<dbReference type="GO" id="GO:0000049">
    <property type="term" value="F:tRNA binding"/>
    <property type="evidence" value="ECO:0007669"/>
    <property type="project" value="TreeGrafter"/>
</dbReference>
<keyword evidence="1" id="KW-0489">Methyltransferase</keyword>
<dbReference type="Gene3D" id="3.40.50.150">
    <property type="entry name" value="Vaccinia Virus protein VP39"/>
    <property type="match status" value="2"/>
</dbReference>
<dbReference type="PANTHER" id="PTHR13069:SF36">
    <property type="entry name" value="TRNA METHYLTRANSFERASE 9B-RELATED"/>
    <property type="match status" value="1"/>
</dbReference>
<evidence type="ECO:0000313" key="5">
    <source>
        <dbReference type="Proteomes" id="UP001046870"/>
    </source>
</evidence>
<dbReference type="InterPro" id="IPR029063">
    <property type="entry name" value="SAM-dependent_MTases_sf"/>
</dbReference>
<dbReference type="GO" id="GO:0008757">
    <property type="term" value="F:S-adenosylmethionine-dependent methyltransferase activity"/>
    <property type="evidence" value="ECO:0007669"/>
    <property type="project" value="InterPro"/>
</dbReference>
<name>A0A9D3PK28_MEGAT</name>
<dbReference type="SUPFAM" id="SSF53335">
    <property type="entry name" value="S-adenosyl-L-methionine-dependent methyltransferases"/>
    <property type="match status" value="1"/>
</dbReference>
<comment type="caution">
    <text evidence="4">The sequence shown here is derived from an EMBL/GenBank/DDBJ whole genome shotgun (WGS) entry which is preliminary data.</text>
</comment>
<evidence type="ECO:0000256" key="2">
    <source>
        <dbReference type="ARBA" id="ARBA00022679"/>
    </source>
</evidence>
<dbReference type="CDD" id="cd02440">
    <property type="entry name" value="AdoMet_MTases"/>
    <property type="match status" value="1"/>
</dbReference>
<accession>A0A9D3PK28</accession>
<dbReference type="GO" id="GO:0030488">
    <property type="term" value="P:tRNA methylation"/>
    <property type="evidence" value="ECO:0007669"/>
    <property type="project" value="TreeGrafter"/>
</dbReference>
<keyword evidence="5" id="KW-1185">Reference proteome</keyword>
<evidence type="ECO:0000313" key="4">
    <source>
        <dbReference type="EMBL" id="KAG7461848.1"/>
    </source>
</evidence>
<gene>
    <name evidence="4" type="ORF">MATL_G00195410</name>
</gene>
<dbReference type="Proteomes" id="UP001046870">
    <property type="component" value="Chromosome 17"/>
</dbReference>
<feature type="domain" description="Methyltransferase type 11" evidence="3">
    <location>
        <begin position="50"/>
        <end position="139"/>
    </location>
</feature>